<dbReference type="FunFam" id="1.20.1580.10:FF:000001">
    <property type="entry name" value="UvrABC system protein A"/>
    <property type="match status" value="1"/>
</dbReference>
<keyword evidence="7 18" id="KW-0228">DNA excision</keyword>
<dbReference type="InterPro" id="IPR004602">
    <property type="entry name" value="UvrA"/>
</dbReference>
<dbReference type="KEGG" id="plan:A1s21148_03200"/>
<keyword evidence="10 18" id="KW-0067">ATP-binding</keyword>
<feature type="binding site" evidence="18">
    <location>
        <begin position="644"/>
        <end position="651"/>
    </location>
    <ligand>
        <name>ATP</name>
        <dbReference type="ChEBI" id="CHEBI:30616"/>
    </ligand>
</feature>
<evidence type="ECO:0000256" key="6">
    <source>
        <dbReference type="ARBA" id="ARBA00022763"/>
    </source>
</evidence>
<feature type="binding site" evidence="18">
    <location>
        <begin position="33"/>
        <end position="40"/>
    </location>
    <ligand>
        <name>ATP</name>
        <dbReference type="ChEBI" id="CHEBI:30616"/>
    </ligand>
</feature>
<keyword evidence="14 18" id="KW-0742">SOS response</keyword>
<dbReference type="GO" id="GO:0005524">
    <property type="term" value="F:ATP binding"/>
    <property type="evidence" value="ECO:0007669"/>
    <property type="project" value="UniProtKB-UniRule"/>
</dbReference>
<dbReference type="InterPro" id="IPR041552">
    <property type="entry name" value="UvrA_DNA-bd"/>
</dbReference>
<keyword evidence="6 18" id="KW-0227">DNA damage</keyword>
<dbReference type="GO" id="GO:0009380">
    <property type="term" value="C:excinuclease repair complex"/>
    <property type="evidence" value="ECO:0007669"/>
    <property type="project" value="InterPro"/>
</dbReference>
<evidence type="ECO:0000256" key="15">
    <source>
        <dbReference type="ARBA" id="ARBA00038000"/>
    </source>
</evidence>
<comment type="function">
    <text evidence="18">The UvrABC repair system catalyzes the recognition and processing of DNA lesions. UvrA is an ATPase and a DNA-binding protein. A damage recognition complex composed of 2 UvrA and 2 UvrB subunits scans DNA for abnormalities. When the presence of a lesion has been verified by UvrB, the UvrA molecules dissociate.</text>
</comment>
<evidence type="ECO:0000313" key="21">
    <source>
        <dbReference type="Proteomes" id="UP000217144"/>
    </source>
</evidence>
<comment type="similarity">
    <text evidence="15 18">Belongs to the ABC transporter superfamily. UvrA family.</text>
</comment>
<feature type="domain" description="ABC transporter" evidence="19">
    <location>
        <begin position="608"/>
        <end position="940"/>
    </location>
</feature>
<dbReference type="FunFam" id="1.20.1580.10:FF:000003">
    <property type="entry name" value="UvrABC system protein A"/>
    <property type="match status" value="1"/>
</dbReference>
<dbReference type="GO" id="GO:0003677">
    <property type="term" value="F:DNA binding"/>
    <property type="evidence" value="ECO:0007669"/>
    <property type="project" value="UniProtKB-UniRule"/>
</dbReference>
<evidence type="ECO:0000256" key="10">
    <source>
        <dbReference type="ARBA" id="ARBA00022840"/>
    </source>
</evidence>
<accession>A0AAD0E3C1</accession>
<dbReference type="GO" id="GO:0008270">
    <property type="term" value="F:zinc ion binding"/>
    <property type="evidence" value="ECO:0007669"/>
    <property type="project" value="UniProtKB-UniRule"/>
</dbReference>
<dbReference type="GO" id="GO:0005737">
    <property type="term" value="C:cytoplasm"/>
    <property type="evidence" value="ECO:0007669"/>
    <property type="project" value="UniProtKB-SubCell"/>
</dbReference>
<evidence type="ECO:0000256" key="4">
    <source>
        <dbReference type="ARBA" id="ARBA00022737"/>
    </source>
</evidence>
<dbReference type="PROSITE" id="PS50893">
    <property type="entry name" value="ABC_TRANSPORTER_2"/>
    <property type="match status" value="1"/>
</dbReference>
<feature type="zinc finger region" description="C4-type" evidence="18">
    <location>
        <begin position="256"/>
        <end position="283"/>
    </location>
</feature>
<evidence type="ECO:0000256" key="16">
    <source>
        <dbReference type="ARBA" id="ARBA00039316"/>
    </source>
</evidence>
<keyword evidence="12 18" id="KW-0238">DNA-binding</keyword>
<keyword evidence="11 18" id="KW-0267">Excision nuclease</keyword>
<dbReference type="Gene3D" id="3.30.1490.20">
    <property type="entry name" value="ATP-grasp fold, A domain"/>
    <property type="match status" value="1"/>
</dbReference>
<feature type="zinc finger region" description="C4-type" evidence="18">
    <location>
        <begin position="743"/>
        <end position="769"/>
    </location>
</feature>
<evidence type="ECO:0000313" key="20">
    <source>
        <dbReference type="EMBL" id="ASY10549.1"/>
    </source>
</evidence>
<evidence type="ECO:0000256" key="13">
    <source>
        <dbReference type="ARBA" id="ARBA00023204"/>
    </source>
</evidence>
<dbReference type="InterPro" id="IPR003439">
    <property type="entry name" value="ABC_transporter-like_ATP-bd"/>
</dbReference>
<protein>
    <recommendedName>
        <fullName evidence="16 18">UvrABC system protein A</fullName>
        <shortName evidence="18">UvrA protein</shortName>
    </recommendedName>
    <alternativeName>
        <fullName evidence="17 18">Excinuclease ABC subunit A</fullName>
    </alternativeName>
</protein>
<dbReference type="EMBL" id="CP016769">
    <property type="protein sequence ID" value="ASY10549.1"/>
    <property type="molecule type" value="Genomic_DNA"/>
</dbReference>
<dbReference type="AlphaFoldDB" id="A0AAD0E3C1"/>
<keyword evidence="21" id="KW-1185">Reference proteome</keyword>
<keyword evidence="2 18" id="KW-0963">Cytoplasm</keyword>
<evidence type="ECO:0000256" key="1">
    <source>
        <dbReference type="ARBA" id="ARBA00004496"/>
    </source>
</evidence>
<dbReference type="CDD" id="cd03270">
    <property type="entry name" value="ABC_UvrA_I"/>
    <property type="match status" value="1"/>
</dbReference>
<evidence type="ECO:0000256" key="8">
    <source>
        <dbReference type="ARBA" id="ARBA00022771"/>
    </source>
</evidence>
<evidence type="ECO:0000256" key="3">
    <source>
        <dbReference type="ARBA" id="ARBA00022723"/>
    </source>
</evidence>
<evidence type="ECO:0000256" key="17">
    <source>
        <dbReference type="ARBA" id="ARBA00042156"/>
    </source>
</evidence>
<evidence type="ECO:0000256" key="18">
    <source>
        <dbReference type="HAMAP-Rule" id="MF_00205"/>
    </source>
</evidence>
<evidence type="ECO:0000256" key="7">
    <source>
        <dbReference type="ARBA" id="ARBA00022769"/>
    </source>
</evidence>
<keyword evidence="8 18" id="KW-0863">Zinc-finger</keyword>
<evidence type="ECO:0000256" key="5">
    <source>
        <dbReference type="ARBA" id="ARBA00022741"/>
    </source>
</evidence>
<comment type="subunit">
    <text evidence="18">Forms a heterotetramer with UvrB during the search for lesions.</text>
</comment>
<dbReference type="GO" id="GO:0006289">
    <property type="term" value="P:nucleotide-excision repair"/>
    <property type="evidence" value="ECO:0007669"/>
    <property type="project" value="UniProtKB-UniRule"/>
</dbReference>
<dbReference type="GO" id="GO:0009432">
    <property type="term" value="P:SOS response"/>
    <property type="evidence" value="ECO:0007669"/>
    <property type="project" value="UniProtKB-UniRule"/>
</dbReference>
<dbReference type="PANTHER" id="PTHR43152:SF3">
    <property type="entry name" value="UVRABC SYSTEM PROTEIN A"/>
    <property type="match status" value="1"/>
</dbReference>
<keyword evidence="4 18" id="KW-0677">Repeat</keyword>
<dbReference type="Pfam" id="PF17760">
    <property type="entry name" value="UvrA_inter"/>
    <property type="match status" value="1"/>
</dbReference>
<dbReference type="Proteomes" id="UP000217144">
    <property type="component" value="Chromosome"/>
</dbReference>
<dbReference type="NCBIfam" id="TIGR00630">
    <property type="entry name" value="uvra"/>
    <property type="match status" value="1"/>
</dbReference>
<dbReference type="GO" id="GO:0009381">
    <property type="term" value="F:excinuclease ABC activity"/>
    <property type="evidence" value="ECO:0007669"/>
    <property type="project" value="UniProtKB-UniRule"/>
</dbReference>
<evidence type="ECO:0000256" key="2">
    <source>
        <dbReference type="ARBA" id="ARBA00022490"/>
    </source>
</evidence>
<dbReference type="RefSeq" id="WP_095671037.1">
    <property type="nucleotide sequence ID" value="NZ_CP016769.1"/>
</dbReference>
<dbReference type="PROSITE" id="PS00211">
    <property type="entry name" value="ABC_TRANSPORTER_1"/>
    <property type="match status" value="2"/>
</dbReference>
<dbReference type="InterPro" id="IPR017871">
    <property type="entry name" value="ABC_transporter-like_CS"/>
</dbReference>
<dbReference type="GO" id="GO:0016887">
    <property type="term" value="F:ATP hydrolysis activity"/>
    <property type="evidence" value="ECO:0007669"/>
    <property type="project" value="InterPro"/>
</dbReference>
<dbReference type="InterPro" id="IPR041102">
    <property type="entry name" value="UvrA_inter"/>
</dbReference>
<reference evidence="20 21" key="1">
    <citation type="submission" date="2016-07" db="EMBL/GenBank/DDBJ databases">
        <title>High microdiversification within the ubiquitous acI lineage of Actinobacteria.</title>
        <authorList>
            <person name="Neuenschwander S.M."/>
            <person name="Salcher M."/>
            <person name="Ghai R."/>
            <person name="Pernthaler J."/>
        </authorList>
    </citation>
    <scope>NUCLEOTIDE SEQUENCE [LARGE SCALE GENOMIC DNA]</scope>
    <source>
        <strain evidence="20">MMS-21-148</strain>
    </source>
</reference>
<keyword evidence="3 18" id="KW-0479">Metal-binding</keyword>
<dbReference type="HAMAP" id="MF_00205">
    <property type="entry name" value="UvrA"/>
    <property type="match status" value="1"/>
</dbReference>
<evidence type="ECO:0000256" key="12">
    <source>
        <dbReference type="ARBA" id="ARBA00023125"/>
    </source>
</evidence>
<dbReference type="FunFam" id="1.20.1580.10:FF:000002">
    <property type="entry name" value="UvrABC system protein A"/>
    <property type="match status" value="1"/>
</dbReference>
<dbReference type="Pfam" id="PF17755">
    <property type="entry name" value="UvrA_DNA-bind"/>
    <property type="match status" value="1"/>
</dbReference>
<dbReference type="NCBIfam" id="NF001503">
    <property type="entry name" value="PRK00349.1"/>
    <property type="match status" value="1"/>
</dbReference>
<evidence type="ECO:0000259" key="19">
    <source>
        <dbReference type="PROSITE" id="PS50893"/>
    </source>
</evidence>
<name>A0AAD0E3C1_9ACTN</name>
<dbReference type="CDD" id="cd03271">
    <property type="entry name" value="ABC_UvrA_II"/>
    <property type="match status" value="1"/>
</dbReference>
<dbReference type="InterPro" id="IPR027417">
    <property type="entry name" value="P-loop_NTPase"/>
</dbReference>
<dbReference type="Gene3D" id="1.20.1580.10">
    <property type="entry name" value="ABC transporter ATPase like domain"/>
    <property type="match status" value="2"/>
</dbReference>
<sequence>MSIDKLIVRGAREHNLKNVSIELPRESLIVFTGLSGSGKSSLAFDTIFAEGQRRYVESLSAYARQFLGQMDKPDVDFIEGLSPAVSIDQKSTNRNPRSTVGTITEVYDYLRLLFARAGRPHCPKCGKAVSRQSPQQIVDQILTMPATTKFQVLAPVIRERKGEFVDLFAELVTQGYSRARVDGETISLSEPPKLKKQEKHTIEVVVDRLTAKAESKSRLTDSIETALRLASGIVLLDFVDAKGAEKERTYSEHMACHDCNLSFEELEPRSFSFNSPFGACPECSGIGTKLEVDEDLIIPDDNLSINDGAIAPWSSGHINEYFLRLLEALSEEVKFSLDNPWKKLSVKAKEAILNGFEYEVHVKYKNRYGRVRNYSSGFEGVIPFVNRKHDETDSDYSRSKYESYMRETPCNVCKGARLKPEVLAVTVGDKSIAEICELSIADCAAFLKSISLNAREAQIAERVMKEVHARLGFLLDVGLDYLSLARPAATLSGGEAQRIRLATQIGSGLVGVLYVLDEPSIGLHQRDNRRLIETLTRLRDLGNTLIVVEHDEETIRTADWIVDIGPGAGEHGGKVVVSGSYEDLIASKESITGAYLSGRKSIAIPSKRRPIDPKRKLVIKGAKENNLKDVEVDIPLGLFVSVTGVSGSGKSTLVNDILYTTLANKLNGAQLVPGRHRTVTGIDQLDKVVHVDQSPIGRTPRSNPATYTGVFDKVRALFSETTEAKVRGYQQGRFSFNVKGGRCENCSGDGTITIEMNFLPDVYVPCEVCHGARYNRETLEVHYKGKTIAEVLDMPIEIAHTFFESVPAIARYLKTLCDVGLGYVRLGQSAPTLSGGEAQRVKLATELQRRSTGRTIYVLDEPTTGLHFEDVSKLLGVLSRLVDSGNTVVVIEHNLDVIKCSDWVIDMGPEGGFRGGMVVAEGTPEDVAKVKASYTGNFLAEMLATNRAPAKKKAAVK</sequence>
<gene>
    <name evidence="18" type="primary">uvrA</name>
    <name evidence="20" type="ORF">A1s21148_03200</name>
</gene>
<evidence type="ECO:0000256" key="9">
    <source>
        <dbReference type="ARBA" id="ARBA00022833"/>
    </source>
</evidence>
<comment type="subcellular location">
    <subcellularLocation>
        <location evidence="1 18">Cytoplasm</location>
    </subcellularLocation>
</comment>
<evidence type="ECO:0000256" key="14">
    <source>
        <dbReference type="ARBA" id="ARBA00023236"/>
    </source>
</evidence>
<evidence type="ECO:0000256" key="11">
    <source>
        <dbReference type="ARBA" id="ARBA00022881"/>
    </source>
</evidence>
<dbReference type="Gene3D" id="1.10.8.280">
    <property type="entry name" value="ABC transporter ATPase domain-like"/>
    <property type="match status" value="1"/>
</dbReference>
<proteinExistence type="inferred from homology"/>
<dbReference type="PANTHER" id="PTHR43152">
    <property type="entry name" value="UVRABC SYSTEM PROTEIN A"/>
    <property type="match status" value="1"/>
</dbReference>
<organism evidence="20 21">
    <name type="scientific">Candidatus Planktophila lacus</name>
    <dbReference type="NCBI Taxonomy" id="1884913"/>
    <lineage>
        <taxon>Bacteria</taxon>
        <taxon>Bacillati</taxon>
        <taxon>Actinomycetota</taxon>
        <taxon>Actinomycetes</taxon>
        <taxon>Candidatus Nanopelagicales</taxon>
        <taxon>Candidatus Nanopelagicaceae</taxon>
        <taxon>Candidatus Planktophila</taxon>
    </lineage>
</organism>
<keyword evidence="13 18" id="KW-0234">DNA repair</keyword>
<keyword evidence="5 18" id="KW-0547">Nucleotide-binding</keyword>
<dbReference type="SUPFAM" id="SSF52540">
    <property type="entry name" value="P-loop containing nucleoside triphosphate hydrolases"/>
    <property type="match status" value="2"/>
</dbReference>
<dbReference type="Gene3D" id="3.40.50.300">
    <property type="entry name" value="P-loop containing nucleotide triphosphate hydrolases"/>
    <property type="match status" value="2"/>
</dbReference>
<dbReference type="InterPro" id="IPR013815">
    <property type="entry name" value="ATP_grasp_subdomain_1"/>
</dbReference>
<keyword evidence="9 18" id="KW-0862">Zinc</keyword>